<evidence type="ECO:0000313" key="2">
    <source>
        <dbReference type="EMBL" id="PZF91982.1"/>
    </source>
</evidence>
<reference evidence="2 3" key="1">
    <citation type="submission" date="2018-01" db="EMBL/GenBank/DDBJ databases">
        <title>Draft genome sequence of Salinispora sp. 13K206.</title>
        <authorList>
            <person name="Sahin N."/>
            <person name="Saygin H."/>
            <person name="Ay H."/>
        </authorList>
    </citation>
    <scope>NUCLEOTIDE SEQUENCE [LARGE SCALE GENOMIC DNA]</scope>
    <source>
        <strain evidence="2 3">13K206</strain>
    </source>
</reference>
<evidence type="ECO:0000313" key="3">
    <source>
        <dbReference type="Proteomes" id="UP000248749"/>
    </source>
</evidence>
<sequence>MRRRALHAPLPRRERLRQPVGLLRRPVPADRSHPRCRTAGRGGAAEGGVVTLQGHRLPRPVLDELAVGRGGPDAIGSLRTAQHSKNLLLVRALVTLLHRTDHPDRAVVEAAYRTLGRLPADHRRAAVSHPPVAAWAFGTASLLRRGEPAATYPGLLAAVAVAAAVRAGVDADLDVPLDVATPGRLDLPGLGTVVVPAHASRARVRSADGRAEVWCARERVEIGPGRPAPDARWRPTPQLRVAHDGLSLTLLLDIPTWRHVPRTVETGSHQVSGEVGDPRRWRHRLDGAWRLLTRGHRPVAEELSAALGVLVPLTEPPAGIRSGTFHHGFGSVAMSIPPDDRLAAVTLAHEIQHLKLAALTDLFALVGPGPEELFYAPWRPDPRPLDGLLHGAYAHLGVARFWRRERRRERDPAARHHAEVEFGRWVRAAGDTVRVLAAQPRLTPVGRHVVRGMAGVLQRWRAEPVPPEAAAEADRLLGAHRSRWERARAGARPG</sequence>
<dbReference type="EMBL" id="POUB01000189">
    <property type="protein sequence ID" value="PZF91982.1"/>
    <property type="molecule type" value="Genomic_DNA"/>
</dbReference>
<accession>A0A2W2C0P8</accession>
<organism evidence="2 3">
    <name type="scientific">Micromonospora deserti</name>
    <dbReference type="NCBI Taxonomy" id="2070366"/>
    <lineage>
        <taxon>Bacteria</taxon>
        <taxon>Bacillati</taxon>
        <taxon>Actinomycetota</taxon>
        <taxon>Actinomycetes</taxon>
        <taxon>Micromonosporales</taxon>
        <taxon>Micromonosporaceae</taxon>
        <taxon>Micromonospora</taxon>
    </lineage>
</organism>
<keyword evidence="3" id="KW-1185">Reference proteome</keyword>
<dbReference type="NCBIfam" id="TIGR04267">
    <property type="entry name" value="mod_HExxH"/>
    <property type="match status" value="1"/>
</dbReference>
<name>A0A2W2C0P8_9ACTN</name>
<comment type="caution">
    <text evidence="2">The sequence shown here is derived from an EMBL/GenBank/DDBJ whole genome shotgun (WGS) entry which is preliminary data.</text>
</comment>
<proteinExistence type="predicted"/>
<protein>
    <submittedName>
        <fullName evidence="2">HEXXH motif domain-containing protein</fullName>
    </submittedName>
</protein>
<dbReference type="AlphaFoldDB" id="A0A2W2C0P8"/>
<gene>
    <name evidence="2" type="ORF">C1I99_22490</name>
</gene>
<dbReference type="Proteomes" id="UP000248749">
    <property type="component" value="Unassembled WGS sequence"/>
</dbReference>
<evidence type="ECO:0000256" key="1">
    <source>
        <dbReference type="SAM" id="MobiDB-lite"/>
    </source>
</evidence>
<feature type="region of interest" description="Disordered" evidence="1">
    <location>
        <begin position="1"/>
        <end position="49"/>
    </location>
</feature>
<dbReference type="InterPro" id="IPR026337">
    <property type="entry name" value="AKG_HExxH"/>
</dbReference>